<organism evidence="3 4">
    <name type="scientific">Marinobacterium rhizophilum</name>
    <dbReference type="NCBI Taxonomy" id="420402"/>
    <lineage>
        <taxon>Bacteria</taxon>
        <taxon>Pseudomonadati</taxon>
        <taxon>Pseudomonadota</taxon>
        <taxon>Gammaproteobacteria</taxon>
        <taxon>Oceanospirillales</taxon>
        <taxon>Oceanospirillaceae</taxon>
        <taxon>Marinobacterium</taxon>
    </lineage>
</organism>
<protein>
    <submittedName>
        <fullName evidence="3">SDR family oxidoreductase</fullName>
    </submittedName>
</protein>
<accession>A0ABY5HD05</accession>
<dbReference type="PRINTS" id="PR00081">
    <property type="entry name" value="GDHRDH"/>
</dbReference>
<dbReference type="InterPro" id="IPR020904">
    <property type="entry name" value="Sc_DH/Rdtase_CS"/>
</dbReference>
<proteinExistence type="inferred from homology"/>
<dbReference type="PRINTS" id="PR00080">
    <property type="entry name" value="SDRFAMILY"/>
</dbReference>
<evidence type="ECO:0000256" key="2">
    <source>
        <dbReference type="ARBA" id="ARBA00023002"/>
    </source>
</evidence>
<dbReference type="PANTHER" id="PTHR24321">
    <property type="entry name" value="DEHYDROGENASES, SHORT CHAIN"/>
    <property type="match status" value="1"/>
</dbReference>
<gene>
    <name evidence="3" type="ORF">KDW95_12650</name>
</gene>
<dbReference type="PANTHER" id="PTHR24321:SF8">
    <property type="entry name" value="ESTRADIOL 17-BETA-DEHYDROGENASE 8-RELATED"/>
    <property type="match status" value="1"/>
</dbReference>
<evidence type="ECO:0000313" key="3">
    <source>
        <dbReference type="EMBL" id="UTW10165.1"/>
    </source>
</evidence>
<evidence type="ECO:0000256" key="1">
    <source>
        <dbReference type="ARBA" id="ARBA00006484"/>
    </source>
</evidence>
<comment type="similarity">
    <text evidence="1">Belongs to the short-chain dehydrogenases/reductases (SDR) family.</text>
</comment>
<dbReference type="InterPro" id="IPR036291">
    <property type="entry name" value="NAD(P)-bd_dom_sf"/>
</dbReference>
<dbReference type="InterPro" id="IPR002347">
    <property type="entry name" value="SDR_fam"/>
</dbReference>
<dbReference type="Gene3D" id="3.40.50.720">
    <property type="entry name" value="NAD(P)-binding Rossmann-like Domain"/>
    <property type="match status" value="1"/>
</dbReference>
<dbReference type="Proteomes" id="UP001058461">
    <property type="component" value="Chromosome"/>
</dbReference>
<keyword evidence="2" id="KW-0560">Oxidoreductase</keyword>
<dbReference type="Pfam" id="PF13561">
    <property type="entry name" value="adh_short_C2"/>
    <property type="match status" value="1"/>
</dbReference>
<dbReference type="PROSITE" id="PS00061">
    <property type="entry name" value="ADH_SHORT"/>
    <property type="match status" value="1"/>
</dbReference>
<dbReference type="SUPFAM" id="SSF51735">
    <property type="entry name" value="NAD(P)-binding Rossmann-fold domains"/>
    <property type="match status" value="1"/>
</dbReference>
<dbReference type="EMBL" id="CP073347">
    <property type="protein sequence ID" value="UTW10165.1"/>
    <property type="molecule type" value="Genomic_DNA"/>
</dbReference>
<name>A0ABY5HD05_9GAMM</name>
<dbReference type="RefSeq" id="WP_255852179.1">
    <property type="nucleotide sequence ID" value="NZ_CP073347.1"/>
</dbReference>
<reference evidence="3" key="1">
    <citation type="submission" date="2021-04" db="EMBL/GenBank/DDBJ databases">
        <title>Oceanospirillales bacteria with DddD are important DMSP degraders in coastal seawater.</title>
        <authorList>
            <person name="Liu J."/>
        </authorList>
    </citation>
    <scope>NUCLEOTIDE SEQUENCE</scope>
    <source>
        <strain evidence="3">D13-1</strain>
    </source>
</reference>
<dbReference type="CDD" id="cd05233">
    <property type="entry name" value="SDR_c"/>
    <property type="match status" value="1"/>
</dbReference>
<keyword evidence="4" id="KW-1185">Reference proteome</keyword>
<sequence length="258" mass="26943">MTSPRVAKPLLAGKRLLITGAARGLGLDFAQAACAAGARVVMADILDELVAQEAAALAEQGFEAVAVKLDLADPASVEAVAAFSAQTLGAVDGLVNCGAIATGIGGPDMCELEIDTWDRVMSVNVRGTWLMSRAMVPHLAASGAGRIVNIASDTALWGAPRLMAYVASKGAVISMSRSMARELGERNICVNCICPGLTLVEATAYVPRERHDHYINGRAIQREQMPEDVSGSVLYLLSDLAGFVTGQTLPVNGGFVFN</sequence>
<evidence type="ECO:0000313" key="4">
    <source>
        <dbReference type="Proteomes" id="UP001058461"/>
    </source>
</evidence>